<evidence type="ECO:0000313" key="5">
    <source>
        <dbReference type="EMBL" id="GIF20553.1"/>
    </source>
</evidence>
<accession>A0A919TRQ7</accession>
<keyword evidence="3" id="KW-0808">Transferase</keyword>
<evidence type="ECO:0000256" key="2">
    <source>
        <dbReference type="ARBA" id="ARBA00022676"/>
    </source>
</evidence>
<comment type="similarity">
    <text evidence="1">Belongs to the glycosyltransferase 28 family.</text>
</comment>
<evidence type="ECO:0000259" key="4">
    <source>
        <dbReference type="Pfam" id="PF06925"/>
    </source>
</evidence>
<dbReference type="EMBL" id="BOMY01000022">
    <property type="protein sequence ID" value="GIF20553.1"/>
    <property type="molecule type" value="Genomic_DNA"/>
</dbReference>
<dbReference type="InterPro" id="IPR009695">
    <property type="entry name" value="Diacylglyc_glucosyltr_N"/>
</dbReference>
<evidence type="ECO:0000313" key="6">
    <source>
        <dbReference type="Proteomes" id="UP000623608"/>
    </source>
</evidence>
<evidence type="ECO:0000256" key="1">
    <source>
        <dbReference type="ARBA" id="ARBA00006962"/>
    </source>
</evidence>
<dbReference type="Proteomes" id="UP000623608">
    <property type="component" value="Unassembled WGS sequence"/>
</dbReference>
<evidence type="ECO:0000256" key="3">
    <source>
        <dbReference type="ARBA" id="ARBA00022679"/>
    </source>
</evidence>
<proteinExistence type="inferred from homology"/>
<dbReference type="SUPFAM" id="SSF53756">
    <property type="entry name" value="UDP-Glycosyltransferase/glycogen phosphorylase"/>
    <property type="match status" value="1"/>
</dbReference>
<dbReference type="PANTHER" id="PTHR43025:SF3">
    <property type="entry name" value="MONOGALACTOSYLDIACYLGLYCEROL SYNTHASE 1, CHLOROPLASTIC"/>
    <property type="match status" value="1"/>
</dbReference>
<dbReference type="PANTHER" id="PTHR43025">
    <property type="entry name" value="MONOGALACTOSYLDIACYLGLYCEROL SYNTHASE"/>
    <property type="match status" value="1"/>
</dbReference>
<dbReference type="GO" id="GO:0009247">
    <property type="term" value="P:glycolipid biosynthetic process"/>
    <property type="evidence" value="ECO:0007669"/>
    <property type="project" value="InterPro"/>
</dbReference>
<comment type="caution">
    <text evidence="5">The sequence shown here is derived from an EMBL/GenBank/DDBJ whole genome shotgun (WGS) entry which is preliminary data.</text>
</comment>
<dbReference type="InterPro" id="IPR050519">
    <property type="entry name" value="Glycosyltransf_28_UgtP"/>
</dbReference>
<dbReference type="Pfam" id="PF06925">
    <property type="entry name" value="MGDG_synth"/>
    <property type="match status" value="1"/>
</dbReference>
<feature type="domain" description="Diacylglycerol glucosyltransferase N-terminal" evidence="4">
    <location>
        <begin position="66"/>
        <end position="180"/>
    </location>
</feature>
<name>A0A919TRQ7_9ACTN</name>
<dbReference type="Pfam" id="PF13692">
    <property type="entry name" value="Glyco_trans_1_4"/>
    <property type="match status" value="1"/>
</dbReference>
<dbReference type="GO" id="GO:0016020">
    <property type="term" value="C:membrane"/>
    <property type="evidence" value="ECO:0007669"/>
    <property type="project" value="GOC"/>
</dbReference>
<sequence>MKGGLLQGFLSPRSPPSAVMEIVVVSASIGAGHDGAAGEIGRRLEAAGVAVRRLDYLDLLPTGWGQTIKQAYAYQLAHAPGSWGRLLDTMARPGATRGAAWLSTRAAQRRLLAATGPSPAAVVSTYPLATQALGRLRLSGRLRAPAIAVLTDPSVHPLCVAPGIDLHLSPNEDATARVRDDFGLPVTTNAPVVDPRFHPGRGPAGVRAARQRHGLPPDARLALVVAGSWGVGDIETTVRDLAAVTEAIPVVVCGRNTALRERLAATGKAIALGWVDDMPSLLRAADLVVQNAGGLTCVEALASGVPVISYRCLPGHGEANAAVLERLGQVPWPRTAGELGDVVHAALRTAPPTRTAAPSAAELIRAMTR</sequence>
<protein>
    <recommendedName>
        <fullName evidence="4">Diacylglycerol glucosyltransferase N-terminal domain-containing protein</fullName>
    </recommendedName>
</protein>
<gene>
    <name evidence="5" type="ORF">Ate02nite_32830</name>
</gene>
<organism evidence="5 6">
    <name type="scientific">Paractinoplanes tereljensis</name>
    <dbReference type="NCBI Taxonomy" id="571912"/>
    <lineage>
        <taxon>Bacteria</taxon>
        <taxon>Bacillati</taxon>
        <taxon>Actinomycetota</taxon>
        <taxon>Actinomycetes</taxon>
        <taxon>Micromonosporales</taxon>
        <taxon>Micromonosporaceae</taxon>
        <taxon>Paractinoplanes</taxon>
    </lineage>
</organism>
<reference evidence="5" key="1">
    <citation type="submission" date="2021-01" db="EMBL/GenBank/DDBJ databases">
        <title>Whole genome shotgun sequence of Actinoplanes tereljensis NBRC 105297.</title>
        <authorList>
            <person name="Komaki H."/>
            <person name="Tamura T."/>
        </authorList>
    </citation>
    <scope>NUCLEOTIDE SEQUENCE</scope>
    <source>
        <strain evidence="5">NBRC 105297</strain>
    </source>
</reference>
<keyword evidence="2" id="KW-0328">Glycosyltransferase</keyword>
<dbReference type="AlphaFoldDB" id="A0A919TRQ7"/>
<dbReference type="Gene3D" id="3.40.50.2000">
    <property type="entry name" value="Glycogen Phosphorylase B"/>
    <property type="match status" value="1"/>
</dbReference>
<dbReference type="GO" id="GO:0016758">
    <property type="term" value="F:hexosyltransferase activity"/>
    <property type="evidence" value="ECO:0007669"/>
    <property type="project" value="InterPro"/>
</dbReference>
<keyword evidence="6" id="KW-1185">Reference proteome</keyword>